<reference evidence="2" key="1">
    <citation type="submission" date="2012-11" db="EMBL/GenBank/DDBJ databases">
        <title>Dependencies among metagenomic species, viruses, plasmids and units of genetic variation.</title>
        <authorList>
            <person name="Nielsen H.B."/>
            <person name="Almeida M."/>
            <person name="Juncker A.S."/>
            <person name="Rasmussen S."/>
            <person name="Li J."/>
            <person name="Sunagawa S."/>
            <person name="Plichta D."/>
            <person name="Gautier L."/>
            <person name="Le Chatelier E."/>
            <person name="Peletier E."/>
            <person name="Bonde I."/>
            <person name="Nielsen T."/>
            <person name="Manichanh C."/>
            <person name="Arumugam M."/>
            <person name="Batto J."/>
            <person name="Santos M.B.Q.D."/>
            <person name="Blom N."/>
            <person name="Borruel N."/>
            <person name="Burgdorf K.S."/>
            <person name="Boumezbeur F."/>
            <person name="Casellas F."/>
            <person name="Dore J."/>
            <person name="Guarner F."/>
            <person name="Hansen T."/>
            <person name="Hildebrand F."/>
            <person name="Kaas R.S."/>
            <person name="Kennedy S."/>
            <person name="Kristiansen K."/>
            <person name="Kultima J.R."/>
            <person name="Leonard P."/>
            <person name="Levenez F."/>
            <person name="Lund O."/>
            <person name="Moumen B."/>
            <person name="Le Paslier D."/>
            <person name="Pons N."/>
            <person name="Pedersen O."/>
            <person name="Prifti E."/>
            <person name="Qin J."/>
            <person name="Raes J."/>
            <person name="Tap J."/>
            <person name="Tims S."/>
            <person name="Ussery D.W."/>
            <person name="Yamada T."/>
            <person name="MetaHit consortium"/>
            <person name="Renault P."/>
            <person name="Sicheritz-Ponten T."/>
            <person name="Bork P."/>
            <person name="Wang J."/>
            <person name="Brunak S."/>
            <person name="Ehrlich S.D."/>
        </authorList>
    </citation>
    <scope>NUCLEOTIDE SEQUENCE [LARGE SCALE GENOMIC DNA]</scope>
</reference>
<accession>R6WFK7</accession>
<protein>
    <submittedName>
        <fullName evidence="2">Uncharacterized protein</fullName>
    </submittedName>
</protein>
<sequence length="151" mass="17173">MMRKLMSIMVATILAIGINGFAEAATSGGKNTATINVQTQADWKRTGAESITLVNNAVTIKYLNLFGKEKSKTIYPKFNIKIKSADGKQRFSRIMSSKTVKINLKPDKRYYIEVSYDGNGTWLKYARLRNARMEGNPYWYVSATHKVKSYW</sequence>
<dbReference type="HOGENOM" id="CLU_1729664_0_0_9"/>
<feature type="chain" id="PRO_5004435223" evidence="1">
    <location>
        <begin position="25"/>
        <end position="151"/>
    </location>
</feature>
<keyword evidence="1" id="KW-0732">Signal</keyword>
<dbReference type="RefSeq" id="WP_021720739.1">
    <property type="nucleotide sequence ID" value="NZ_FR892812.1"/>
</dbReference>
<comment type="caution">
    <text evidence="2">The sequence shown here is derived from an EMBL/GenBank/DDBJ whole genome shotgun (WGS) entry which is preliminary data.</text>
</comment>
<dbReference type="Proteomes" id="UP000014937">
    <property type="component" value="Unassembled WGS sequence"/>
</dbReference>
<evidence type="ECO:0000313" key="2">
    <source>
        <dbReference type="EMBL" id="CDD09888.1"/>
    </source>
</evidence>
<dbReference type="EMBL" id="CBGL010000017">
    <property type="protein sequence ID" value="CDD09888.1"/>
    <property type="molecule type" value="Genomic_DNA"/>
</dbReference>
<organism evidence="2">
    <name type="scientific">Phascolarctobacterium succinatutens CAG:287</name>
    <dbReference type="NCBI Taxonomy" id="1263101"/>
    <lineage>
        <taxon>Bacteria</taxon>
        <taxon>Bacillati</taxon>
        <taxon>Bacillota</taxon>
        <taxon>Negativicutes</taxon>
        <taxon>Acidaminococcales</taxon>
        <taxon>Acidaminococcaceae</taxon>
        <taxon>Phascolarctobacterium</taxon>
    </lineage>
</organism>
<name>R6WFK7_9FIRM</name>
<proteinExistence type="predicted"/>
<dbReference type="AlphaFoldDB" id="R6WFK7"/>
<evidence type="ECO:0000256" key="1">
    <source>
        <dbReference type="SAM" id="SignalP"/>
    </source>
</evidence>
<gene>
    <name evidence="2" type="ORF">BN587_01700</name>
</gene>
<feature type="signal peptide" evidence="1">
    <location>
        <begin position="1"/>
        <end position="24"/>
    </location>
</feature>